<keyword evidence="5" id="KW-1185">Reference proteome</keyword>
<dbReference type="Gene3D" id="3.20.20.80">
    <property type="entry name" value="Glycosidases"/>
    <property type="match status" value="2"/>
</dbReference>
<name>A0A286CW94_9GAMM</name>
<dbReference type="InterPro" id="IPR023854">
    <property type="entry name" value="PGA_deacetylase_PgaB"/>
</dbReference>
<proteinExistence type="predicted"/>
<dbReference type="InterPro" id="IPR051398">
    <property type="entry name" value="Polysacch_Deacetylase"/>
</dbReference>
<dbReference type="Gene3D" id="3.20.20.370">
    <property type="entry name" value="Glycoside hydrolase/deacetylase"/>
    <property type="match status" value="1"/>
</dbReference>
<evidence type="ECO:0000313" key="5">
    <source>
        <dbReference type="Proteomes" id="UP000219374"/>
    </source>
</evidence>
<dbReference type="Pfam" id="PF14883">
    <property type="entry name" value="GHL13"/>
    <property type="match status" value="2"/>
</dbReference>
<dbReference type="InterPro" id="IPR002509">
    <property type="entry name" value="NODB_dom"/>
</dbReference>
<feature type="chain" id="PRO_5012673727" evidence="2">
    <location>
        <begin position="23"/>
        <end position="629"/>
    </location>
</feature>
<dbReference type="GO" id="GO:0016810">
    <property type="term" value="F:hydrolase activity, acting on carbon-nitrogen (but not peptide) bonds"/>
    <property type="evidence" value="ECO:0007669"/>
    <property type="project" value="InterPro"/>
</dbReference>
<dbReference type="GO" id="GO:0005975">
    <property type="term" value="P:carbohydrate metabolic process"/>
    <property type="evidence" value="ECO:0007669"/>
    <property type="project" value="InterPro"/>
</dbReference>
<keyword evidence="1 2" id="KW-0732">Signal</keyword>
<dbReference type="Proteomes" id="UP000219374">
    <property type="component" value="Unassembled WGS sequence"/>
</dbReference>
<evidence type="ECO:0000313" key="4">
    <source>
        <dbReference type="EMBL" id="SOD50657.1"/>
    </source>
</evidence>
<sequence>MDRLILSLLACWLLLLPLSASASQSAGAASVTAGSDTLLVLSYHDIRDDVARKGDPDAYAASTQNFAAHLDWLSGHGYRPVSLSDVQAAARGERRLPAKAVLLTFDDGLRSVYTHAFPLLRAYGYPALVAVVTSWLDLPAGQQVDYGPRPFTGDDFLTWEQLREMQASGLVEVASHSHDLHHGVTSNPQGNITPAAITRVYDPQAQRYESEAEYRARIRSDLATSAAAIERELGVRPRAIVWPYAAYSSISNGIAEDLGMTVSFDLEGREQKLTANLHGLARLLVYNNPNVSDLAYELRHDEDVQGVRAMQVDLDYVYDADPAQQDRNLDALIERVKRIGPSHVFLQAFADPDGNGSADALYFPNRHLPVRADLFNRVAWQLKTRAEVKVFAWLPVLGFEPPEAQQRRELALPERDGDIFRLDPSNPRARQLIADVYEDLAVASYFEGLLFHDDAYLRDDELAALGGADARTRLLIDFTHELKASAERWRPKLATVRNLYALTVLRPESQQWFGQRLDSFIDAYDYTALMAMPWMEGAHRRPQAWMRELTAAVRQHDPRFEKTLFELQTVDWRKRRPIPGKTLQALVRQLQADGVRHLGWYPDDFIGDQPRLQDARGSLSARSFPYEER</sequence>
<dbReference type="PROSITE" id="PS51677">
    <property type="entry name" value="NODB"/>
    <property type="match status" value="1"/>
</dbReference>
<reference evidence="4 5" key="1">
    <citation type="submission" date="2017-09" db="EMBL/GenBank/DDBJ databases">
        <authorList>
            <person name="Ehlers B."/>
            <person name="Leendertz F.H."/>
        </authorList>
    </citation>
    <scope>NUCLEOTIDE SEQUENCE [LARGE SCALE GENOMIC DNA]</scope>
    <source>
        <strain evidence="4 5">CGMCC 1.10978</strain>
    </source>
</reference>
<dbReference type="GO" id="GO:0043708">
    <property type="term" value="P:cell adhesion involved in biofilm formation"/>
    <property type="evidence" value="ECO:0007669"/>
    <property type="project" value="InterPro"/>
</dbReference>
<keyword evidence="4" id="KW-0449">Lipoprotein</keyword>
<gene>
    <name evidence="4" type="ORF">SAMN06296416_101243</name>
</gene>
<accession>A0A286CW94</accession>
<dbReference type="SUPFAM" id="SSF88713">
    <property type="entry name" value="Glycoside hydrolase/deacetylase"/>
    <property type="match status" value="1"/>
</dbReference>
<feature type="signal peptide" evidence="2">
    <location>
        <begin position="1"/>
        <end position="22"/>
    </location>
</feature>
<dbReference type="InterPro" id="IPR032772">
    <property type="entry name" value="PGA_deacetylase_PgaB_C"/>
</dbReference>
<dbReference type="InterPro" id="IPR011330">
    <property type="entry name" value="Glyco_hydro/deAcase_b/a-brl"/>
</dbReference>
<organism evidence="4 5">
    <name type="scientific">Pseudoxanthomonas wuyuanensis</name>
    <dbReference type="NCBI Taxonomy" id="1073196"/>
    <lineage>
        <taxon>Bacteria</taxon>
        <taxon>Pseudomonadati</taxon>
        <taxon>Pseudomonadota</taxon>
        <taxon>Gammaproteobacteria</taxon>
        <taxon>Lysobacterales</taxon>
        <taxon>Lysobacteraceae</taxon>
        <taxon>Pseudoxanthomonas</taxon>
    </lineage>
</organism>
<dbReference type="NCBIfam" id="TIGR03938">
    <property type="entry name" value="deacetyl_PgaB"/>
    <property type="match status" value="1"/>
</dbReference>
<feature type="domain" description="NodB homology" evidence="3">
    <location>
        <begin position="99"/>
        <end position="340"/>
    </location>
</feature>
<protein>
    <submittedName>
        <fullName evidence="4">Biofilm PGA synthesis lipoprotein PgaB</fullName>
    </submittedName>
</protein>
<dbReference type="PANTHER" id="PTHR34216:SF7">
    <property type="entry name" value="POLY-BETA-1,6-N-ACETYL-D-GLUCOSAMINE N-DEACETYLASE"/>
    <property type="match status" value="1"/>
</dbReference>
<dbReference type="Pfam" id="PF01522">
    <property type="entry name" value="Polysacc_deac_1"/>
    <property type="match status" value="1"/>
</dbReference>
<evidence type="ECO:0000259" key="3">
    <source>
        <dbReference type="PROSITE" id="PS51677"/>
    </source>
</evidence>
<evidence type="ECO:0000256" key="1">
    <source>
        <dbReference type="ARBA" id="ARBA00022729"/>
    </source>
</evidence>
<dbReference type="AlphaFoldDB" id="A0A286CW94"/>
<dbReference type="PANTHER" id="PTHR34216">
    <property type="match status" value="1"/>
</dbReference>
<evidence type="ECO:0000256" key="2">
    <source>
        <dbReference type="SAM" id="SignalP"/>
    </source>
</evidence>
<dbReference type="EMBL" id="OCND01000001">
    <property type="protein sequence ID" value="SOD50657.1"/>
    <property type="molecule type" value="Genomic_DNA"/>
</dbReference>